<dbReference type="GO" id="GO:0000156">
    <property type="term" value="F:phosphorelay response regulator activity"/>
    <property type="evidence" value="ECO:0007669"/>
    <property type="project" value="TreeGrafter"/>
</dbReference>
<dbReference type="GO" id="GO:0005829">
    <property type="term" value="C:cytosol"/>
    <property type="evidence" value="ECO:0007669"/>
    <property type="project" value="TreeGrafter"/>
</dbReference>
<keyword evidence="11" id="KW-1185">Reference proteome</keyword>
<protein>
    <submittedName>
        <fullName evidence="10">Two component transcriptional regulator, winged helix family</fullName>
    </submittedName>
</protein>
<dbReference type="InterPro" id="IPR001867">
    <property type="entry name" value="OmpR/PhoB-type_DNA-bd"/>
</dbReference>
<feature type="domain" description="OmpR/PhoB-type" evidence="9">
    <location>
        <begin position="156"/>
        <end position="253"/>
    </location>
</feature>
<dbReference type="InterPro" id="IPR039420">
    <property type="entry name" value="WalR-like"/>
</dbReference>
<dbReference type="RefSeq" id="WP_013017360.1">
    <property type="nucleotide sequence ID" value="NC_013947.1"/>
</dbReference>
<evidence type="ECO:0000256" key="3">
    <source>
        <dbReference type="ARBA" id="ARBA00023015"/>
    </source>
</evidence>
<evidence type="ECO:0000259" key="9">
    <source>
        <dbReference type="PROSITE" id="PS51755"/>
    </source>
</evidence>
<evidence type="ECO:0000259" key="8">
    <source>
        <dbReference type="PROSITE" id="PS50110"/>
    </source>
</evidence>
<keyword evidence="3" id="KW-0805">Transcription regulation</keyword>
<feature type="domain" description="Response regulatory" evidence="8">
    <location>
        <begin position="31"/>
        <end position="145"/>
    </location>
</feature>
<dbReference type="InterPro" id="IPR016032">
    <property type="entry name" value="Sig_transdc_resp-reg_C-effctor"/>
</dbReference>
<dbReference type="GO" id="GO:0000976">
    <property type="term" value="F:transcription cis-regulatory region binding"/>
    <property type="evidence" value="ECO:0007669"/>
    <property type="project" value="TreeGrafter"/>
</dbReference>
<dbReference type="STRING" id="446470.Snas_2095"/>
<dbReference type="CDD" id="cd00383">
    <property type="entry name" value="trans_reg_C"/>
    <property type="match status" value="1"/>
</dbReference>
<evidence type="ECO:0000256" key="5">
    <source>
        <dbReference type="ARBA" id="ARBA00023163"/>
    </source>
</evidence>
<evidence type="ECO:0000256" key="1">
    <source>
        <dbReference type="ARBA" id="ARBA00022553"/>
    </source>
</evidence>
<proteinExistence type="predicted"/>
<evidence type="ECO:0000313" key="11">
    <source>
        <dbReference type="Proteomes" id="UP000000844"/>
    </source>
</evidence>
<keyword evidence="4 7" id="KW-0238">DNA-binding</keyword>
<dbReference type="InterPro" id="IPR011006">
    <property type="entry name" value="CheY-like_superfamily"/>
</dbReference>
<dbReference type="PANTHER" id="PTHR48111:SF28">
    <property type="entry name" value="TRANSCRIPTIONAL REGULATORY PROTEIN TCRX-RELATED"/>
    <property type="match status" value="1"/>
</dbReference>
<dbReference type="KEGG" id="sna:Snas_2095"/>
<evidence type="ECO:0000256" key="7">
    <source>
        <dbReference type="PROSITE-ProRule" id="PRU01091"/>
    </source>
</evidence>
<evidence type="ECO:0000313" key="10">
    <source>
        <dbReference type="EMBL" id="ADD41789.1"/>
    </source>
</evidence>
<dbReference type="PROSITE" id="PS50110">
    <property type="entry name" value="RESPONSE_REGULATORY"/>
    <property type="match status" value="1"/>
</dbReference>
<dbReference type="EMBL" id="CP001778">
    <property type="protein sequence ID" value="ADD41789.1"/>
    <property type="molecule type" value="Genomic_DNA"/>
</dbReference>
<dbReference type="eggNOG" id="COG0745">
    <property type="taxonomic scope" value="Bacteria"/>
</dbReference>
<keyword evidence="5" id="KW-0804">Transcription</keyword>
<sequence>MLEIVRALPAFSADASGQPGVARRGDGSPARLLVVEDESLLADMLLDALSFAGYEVHVCRSGVQAMAAVEERRPDIVLLDVNMPDFDGFTVAARLRAASDLTPIIFLTARDTAQDLRRGYLSGGDDYLTKPFRLEELRLRIEAVLRRTLDGRDAETTRFEVGDLVLETRAHQVWRAGEEIELSATEFRLLTQLIRNVDKVLSRADLLRQVWGMEFDSDTSLVETYISYLRRKLDNREPRLIRTVRGVGYVLRRPRE</sequence>
<accession>D3Q0Q3</accession>
<evidence type="ECO:0000256" key="6">
    <source>
        <dbReference type="PROSITE-ProRule" id="PRU00169"/>
    </source>
</evidence>
<dbReference type="Proteomes" id="UP000000844">
    <property type="component" value="Chromosome"/>
</dbReference>
<dbReference type="SMART" id="SM00448">
    <property type="entry name" value="REC"/>
    <property type="match status" value="1"/>
</dbReference>
<evidence type="ECO:0000256" key="2">
    <source>
        <dbReference type="ARBA" id="ARBA00023012"/>
    </source>
</evidence>
<dbReference type="OrthoDB" id="5242462at2"/>
<dbReference type="GO" id="GO:0006355">
    <property type="term" value="P:regulation of DNA-templated transcription"/>
    <property type="evidence" value="ECO:0007669"/>
    <property type="project" value="InterPro"/>
</dbReference>
<dbReference type="Pfam" id="PF00072">
    <property type="entry name" value="Response_reg"/>
    <property type="match status" value="1"/>
</dbReference>
<dbReference type="SUPFAM" id="SSF52172">
    <property type="entry name" value="CheY-like"/>
    <property type="match status" value="1"/>
</dbReference>
<dbReference type="HOGENOM" id="CLU_000445_30_1_11"/>
<organism evidence="10 11">
    <name type="scientific">Stackebrandtia nassauensis (strain DSM 44728 / CIP 108903 / NRRL B-16338 / NBRC 102104 / LLR-40K-21)</name>
    <dbReference type="NCBI Taxonomy" id="446470"/>
    <lineage>
        <taxon>Bacteria</taxon>
        <taxon>Bacillati</taxon>
        <taxon>Actinomycetota</taxon>
        <taxon>Actinomycetes</taxon>
        <taxon>Glycomycetales</taxon>
        <taxon>Glycomycetaceae</taxon>
        <taxon>Stackebrandtia</taxon>
    </lineage>
</organism>
<dbReference type="FunFam" id="1.10.10.10:FF:000005">
    <property type="entry name" value="Two-component system response regulator"/>
    <property type="match status" value="1"/>
</dbReference>
<dbReference type="InterPro" id="IPR001789">
    <property type="entry name" value="Sig_transdc_resp-reg_receiver"/>
</dbReference>
<dbReference type="SUPFAM" id="SSF46894">
    <property type="entry name" value="C-terminal effector domain of the bipartite response regulators"/>
    <property type="match status" value="1"/>
</dbReference>
<dbReference type="SMART" id="SM00862">
    <property type="entry name" value="Trans_reg_C"/>
    <property type="match status" value="1"/>
</dbReference>
<dbReference type="PROSITE" id="PS51755">
    <property type="entry name" value="OMPR_PHOB"/>
    <property type="match status" value="1"/>
</dbReference>
<reference evidence="10 11" key="1">
    <citation type="journal article" date="2009" name="Stand. Genomic Sci.">
        <title>Complete genome sequence of Stackebrandtia nassauensis type strain (LLR-40K-21).</title>
        <authorList>
            <person name="Munk C."/>
            <person name="Lapidus A."/>
            <person name="Copeland A."/>
            <person name="Jando M."/>
            <person name="Mayilraj S."/>
            <person name="Glavina Del Rio T."/>
            <person name="Nolan M."/>
            <person name="Chen F."/>
            <person name="Lucas S."/>
            <person name="Tice H."/>
            <person name="Cheng J.F."/>
            <person name="Han C."/>
            <person name="Detter J.C."/>
            <person name="Bruce D."/>
            <person name="Goodwin L."/>
            <person name="Chain P."/>
            <person name="Pitluck S."/>
            <person name="Goker M."/>
            <person name="Ovchinikova G."/>
            <person name="Pati A."/>
            <person name="Ivanova N."/>
            <person name="Mavromatis K."/>
            <person name="Chen A."/>
            <person name="Palaniappan K."/>
            <person name="Land M."/>
            <person name="Hauser L."/>
            <person name="Chang Y.J."/>
            <person name="Jeffries C.D."/>
            <person name="Bristow J."/>
            <person name="Eisen J.A."/>
            <person name="Markowitz V."/>
            <person name="Hugenholtz P."/>
            <person name="Kyrpides N.C."/>
            <person name="Klenk H.P."/>
        </authorList>
    </citation>
    <scope>NUCLEOTIDE SEQUENCE [LARGE SCALE GENOMIC DNA]</scope>
    <source>
        <strain evidence="11">DSM 44728 / CIP 108903 / NRRL B-16338 / NBRC 102104 / LLR-40K-21</strain>
    </source>
</reference>
<name>D3Q0Q3_STANL</name>
<dbReference type="Gene3D" id="1.10.10.10">
    <property type="entry name" value="Winged helix-like DNA-binding domain superfamily/Winged helix DNA-binding domain"/>
    <property type="match status" value="1"/>
</dbReference>
<gene>
    <name evidence="10" type="ordered locus">Snas_2095</name>
</gene>
<evidence type="ECO:0000256" key="4">
    <source>
        <dbReference type="ARBA" id="ARBA00023125"/>
    </source>
</evidence>
<dbReference type="PANTHER" id="PTHR48111">
    <property type="entry name" value="REGULATOR OF RPOS"/>
    <property type="match status" value="1"/>
</dbReference>
<keyword evidence="1 6" id="KW-0597">Phosphoprotein</keyword>
<keyword evidence="2" id="KW-0902">Two-component regulatory system</keyword>
<dbReference type="Gene3D" id="3.40.50.2300">
    <property type="match status" value="1"/>
</dbReference>
<feature type="modified residue" description="4-aspartylphosphate" evidence="6">
    <location>
        <position position="80"/>
    </location>
</feature>
<dbReference type="Pfam" id="PF00486">
    <property type="entry name" value="Trans_reg_C"/>
    <property type="match status" value="1"/>
</dbReference>
<dbReference type="AlphaFoldDB" id="D3Q0Q3"/>
<dbReference type="InterPro" id="IPR036388">
    <property type="entry name" value="WH-like_DNA-bd_sf"/>
</dbReference>
<feature type="DNA-binding region" description="OmpR/PhoB-type" evidence="7">
    <location>
        <begin position="156"/>
        <end position="253"/>
    </location>
</feature>
<dbReference type="GO" id="GO:0032993">
    <property type="term" value="C:protein-DNA complex"/>
    <property type="evidence" value="ECO:0007669"/>
    <property type="project" value="TreeGrafter"/>
</dbReference>